<feature type="chain" id="PRO_5020378884" description="peptidylprolyl isomerase" evidence="7">
    <location>
        <begin position="26"/>
        <end position="274"/>
    </location>
</feature>
<dbReference type="SUPFAM" id="SSF109998">
    <property type="entry name" value="Triger factor/SurA peptide-binding domain-like"/>
    <property type="match status" value="1"/>
</dbReference>
<accession>A0A4R6RMM8</accession>
<reference evidence="9 10" key="1">
    <citation type="submission" date="2019-03" db="EMBL/GenBank/DDBJ databases">
        <title>Genomic Encyclopedia of Type Strains, Phase IV (KMG-IV): sequencing the most valuable type-strain genomes for metagenomic binning, comparative biology and taxonomic classification.</title>
        <authorList>
            <person name="Goeker M."/>
        </authorList>
    </citation>
    <scope>NUCLEOTIDE SEQUENCE [LARGE SCALE GENOMIC DNA]</scope>
    <source>
        <strain evidence="9 10">DSM 11901</strain>
    </source>
</reference>
<gene>
    <name evidence="9" type="ORF">EV672_10161</name>
</gene>
<feature type="region of interest" description="Disordered" evidence="6">
    <location>
        <begin position="49"/>
        <end position="68"/>
    </location>
</feature>
<dbReference type="GO" id="GO:0003755">
    <property type="term" value="F:peptidyl-prolyl cis-trans isomerase activity"/>
    <property type="evidence" value="ECO:0007669"/>
    <property type="project" value="UniProtKB-KW"/>
</dbReference>
<keyword evidence="10" id="KW-1185">Reference proteome</keyword>
<name>A0A4R6RMM8_9BURK</name>
<proteinExistence type="inferred from homology"/>
<evidence type="ECO:0000256" key="3">
    <source>
        <dbReference type="ARBA" id="ARBA00013194"/>
    </source>
</evidence>
<dbReference type="Pfam" id="PF13616">
    <property type="entry name" value="Rotamase_3"/>
    <property type="match status" value="1"/>
</dbReference>
<dbReference type="Gene3D" id="1.10.4030.10">
    <property type="entry name" value="Porin chaperone SurA, peptide-binding domain"/>
    <property type="match status" value="1"/>
</dbReference>
<evidence type="ECO:0000256" key="5">
    <source>
        <dbReference type="PROSITE-ProRule" id="PRU00278"/>
    </source>
</evidence>
<evidence type="ECO:0000256" key="1">
    <source>
        <dbReference type="ARBA" id="ARBA00000971"/>
    </source>
</evidence>
<dbReference type="EMBL" id="SNXW01000001">
    <property type="protein sequence ID" value="TDP87929.1"/>
    <property type="molecule type" value="Genomic_DNA"/>
</dbReference>
<evidence type="ECO:0000256" key="2">
    <source>
        <dbReference type="ARBA" id="ARBA00007656"/>
    </source>
</evidence>
<dbReference type="RefSeq" id="WP_133605610.1">
    <property type="nucleotide sequence ID" value="NZ_SNXW01000001.1"/>
</dbReference>
<evidence type="ECO:0000259" key="8">
    <source>
        <dbReference type="PROSITE" id="PS50198"/>
    </source>
</evidence>
<comment type="similarity">
    <text evidence="2">Belongs to the PpiC/parvulin rotamase family.</text>
</comment>
<feature type="signal peptide" evidence="7">
    <location>
        <begin position="1"/>
        <end position="25"/>
    </location>
</feature>
<dbReference type="Gene3D" id="3.10.50.40">
    <property type="match status" value="1"/>
</dbReference>
<dbReference type="AlphaFoldDB" id="A0A4R6RMM8"/>
<sequence>MKTSRHVKAALLAASLSLAAPLVSAQNIAIVNGKAVPKARADTLIEQILKSPQQPGQPPMTKSPELEQKAKDEVVLREILIQEAERRGLNATPDYKAQMELTRQSILIRSLFQDFEKKSGTTDAEARAEYDKIKSANGDKEYRARHILVEKEEDAKAIVAQLKGGAKFEDLAKKNSKDPGSAENGGDLDWANPGNYVPEFSAAMVKLNKGEVTDTPVKSQFGYHIIKLEDTRAVQFPAFDEVKAQIIQRNNQAKVAKFREELKNKAKTDYKFSN</sequence>
<dbReference type="InterPro" id="IPR027304">
    <property type="entry name" value="Trigger_fact/SurA_dom_sf"/>
</dbReference>
<evidence type="ECO:0000313" key="9">
    <source>
        <dbReference type="EMBL" id="TDP87929.1"/>
    </source>
</evidence>
<dbReference type="PROSITE" id="PS50198">
    <property type="entry name" value="PPIC_PPIASE_2"/>
    <property type="match status" value="1"/>
</dbReference>
<evidence type="ECO:0000313" key="10">
    <source>
        <dbReference type="Proteomes" id="UP000294593"/>
    </source>
</evidence>
<evidence type="ECO:0000256" key="7">
    <source>
        <dbReference type="SAM" id="SignalP"/>
    </source>
</evidence>
<keyword evidence="5 9" id="KW-0413">Isomerase</keyword>
<dbReference type="SUPFAM" id="SSF54534">
    <property type="entry name" value="FKBP-like"/>
    <property type="match status" value="1"/>
</dbReference>
<organism evidence="9 10">
    <name type="scientific">Aquabacterium commune</name>
    <dbReference type="NCBI Taxonomy" id="70586"/>
    <lineage>
        <taxon>Bacteria</taxon>
        <taxon>Pseudomonadati</taxon>
        <taxon>Pseudomonadota</taxon>
        <taxon>Betaproteobacteria</taxon>
        <taxon>Burkholderiales</taxon>
        <taxon>Aquabacterium</taxon>
    </lineage>
</organism>
<dbReference type="OrthoDB" id="14196at2"/>
<keyword evidence="7" id="KW-0732">Signal</keyword>
<comment type="caution">
    <text evidence="9">The sequence shown here is derived from an EMBL/GenBank/DDBJ whole genome shotgun (WGS) entry which is preliminary data.</text>
</comment>
<feature type="domain" description="PpiC" evidence="8">
    <location>
        <begin position="139"/>
        <end position="230"/>
    </location>
</feature>
<dbReference type="PANTHER" id="PTHR47245:SF2">
    <property type="entry name" value="PEPTIDYL-PROLYL CIS-TRANS ISOMERASE HP_0175-RELATED"/>
    <property type="match status" value="1"/>
</dbReference>
<keyword evidence="4 5" id="KW-0697">Rotamase</keyword>
<dbReference type="Proteomes" id="UP000294593">
    <property type="component" value="Unassembled WGS sequence"/>
</dbReference>
<comment type="catalytic activity">
    <reaction evidence="1">
        <text>[protein]-peptidylproline (omega=180) = [protein]-peptidylproline (omega=0)</text>
        <dbReference type="Rhea" id="RHEA:16237"/>
        <dbReference type="Rhea" id="RHEA-COMP:10747"/>
        <dbReference type="Rhea" id="RHEA-COMP:10748"/>
        <dbReference type="ChEBI" id="CHEBI:83833"/>
        <dbReference type="ChEBI" id="CHEBI:83834"/>
        <dbReference type="EC" id="5.2.1.8"/>
    </reaction>
</comment>
<dbReference type="InterPro" id="IPR050245">
    <property type="entry name" value="PrsA_foldase"/>
</dbReference>
<dbReference type="InterPro" id="IPR000297">
    <property type="entry name" value="PPIase_PpiC"/>
</dbReference>
<evidence type="ECO:0000256" key="4">
    <source>
        <dbReference type="ARBA" id="ARBA00023110"/>
    </source>
</evidence>
<dbReference type="EC" id="5.2.1.8" evidence="3"/>
<dbReference type="InterPro" id="IPR046357">
    <property type="entry name" value="PPIase_dom_sf"/>
</dbReference>
<dbReference type="PANTHER" id="PTHR47245">
    <property type="entry name" value="PEPTIDYLPROLYL ISOMERASE"/>
    <property type="match status" value="1"/>
</dbReference>
<protein>
    <recommendedName>
        <fullName evidence="3">peptidylprolyl isomerase</fullName>
        <ecNumber evidence="3">5.2.1.8</ecNumber>
    </recommendedName>
</protein>
<evidence type="ECO:0000256" key="6">
    <source>
        <dbReference type="SAM" id="MobiDB-lite"/>
    </source>
</evidence>